<dbReference type="AlphaFoldDB" id="B6QPU3"/>
<reference evidence="2" key="1">
    <citation type="journal article" date="2015" name="Genome Announc.">
        <title>Genome sequence of the AIDS-associated pathogen Penicillium marneffei (ATCC18224) and its near taxonomic relative Talaromyces stipitatus (ATCC10500).</title>
        <authorList>
            <person name="Nierman W.C."/>
            <person name="Fedorova-Abrams N.D."/>
            <person name="Andrianopoulos A."/>
        </authorList>
    </citation>
    <scope>NUCLEOTIDE SEQUENCE [LARGE SCALE GENOMIC DNA]</scope>
    <source>
        <strain evidence="2">ATCC 18224 / CBS 334.59 / QM 7333</strain>
    </source>
</reference>
<dbReference type="Proteomes" id="UP000001294">
    <property type="component" value="Unassembled WGS sequence"/>
</dbReference>
<dbReference type="HOGENOM" id="CLU_1277997_0_0_1"/>
<dbReference type="VEuPathDB" id="FungiDB:PMAA_039150"/>
<protein>
    <submittedName>
        <fullName evidence="1">Uncharacterized protein</fullName>
    </submittedName>
</protein>
<dbReference type="EMBL" id="DS995904">
    <property type="protein sequence ID" value="EEA20048.1"/>
    <property type="molecule type" value="Genomic_DNA"/>
</dbReference>
<name>B6QPU3_TALMQ</name>
<evidence type="ECO:0000313" key="1">
    <source>
        <dbReference type="EMBL" id="EEA20048.1"/>
    </source>
</evidence>
<accession>B6QPU3</accession>
<keyword evidence="2" id="KW-1185">Reference proteome</keyword>
<proteinExistence type="predicted"/>
<gene>
    <name evidence="1" type="ORF">PMAA_039150</name>
</gene>
<sequence length="216" mass="24141">MQTSWRSISLDDICIVDIPHSTIQSNATQLRTSYYITWIPQQQAAYVTLLILNTDSHTVVSSSLCISSFLFAYDTRAVGGVLTLQAFDTNFRDTNAQATRINYNLFTPVEFMAWCWCCYRLGPAVSADIPIGLLLVRGGLIGLEMLLVKESVRWLEKKGSQRNSAQQPNLGFVAVILLKLDQNSTRFLVGLQEEIWATATMAKNYCSLQINSGASW</sequence>
<evidence type="ECO:0000313" key="2">
    <source>
        <dbReference type="Proteomes" id="UP000001294"/>
    </source>
</evidence>
<organism evidence="1 2">
    <name type="scientific">Talaromyces marneffei (strain ATCC 18224 / CBS 334.59 / QM 7333)</name>
    <name type="common">Penicillium marneffei</name>
    <dbReference type="NCBI Taxonomy" id="441960"/>
    <lineage>
        <taxon>Eukaryota</taxon>
        <taxon>Fungi</taxon>
        <taxon>Dikarya</taxon>
        <taxon>Ascomycota</taxon>
        <taxon>Pezizomycotina</taxon>
        <taxon>Eurotiomycetes</taxon>
        <taxon>Eurotiomycetidae</taxon>
        <taxon>Eurotiales</taxon>
        <taxon>Trichocomaceae</taxon>
        <taxon>Talaromyces</taxon>
        <taxon>Talaromyces sect. Talaromyces</taxon>
    </lineage>
</organism>